<evidence type="ECO:0000313" key="3">
    <source>
        <dbReference type="Proteomes" id="UP000037035"/>
    </source>
</evidence>
<accession>A0A0L6VFZ9</accession>
<gene>
    <name evidence="2" type="ORF">VP01_1725g4</name>
</gene>
<comment type="caution">
    <text evidence="2">The sequence shown here is derived from an EMBL/GenBank/DDBJ whole genome shotgun (WGS) entry which is preliminary data.</text>
</comment>
<evidence type="ECO:0000313" key="2">
    <source>
        <dbReference type="EMBL" id="KNZ59472.1"/>
    </source>
</evidence>
<name>A0A0L6VFZ9_9BASI</name>
<protein>
    <submittedName>
        <fullName evidence="2">Uncharacterized protein</fullName>
    </submittedName>
</protein>
<evidence type="ECO:0000256" key="1">
    <source>
        <dbReference type="SAM" id="MobiDB-lite"/>
    </source>
</evidence>
<proteinExistence type="predicted"/>
<feature type="non-terminal residue" evidence="2">
    <location>
        <position position="94"/>
    </location>
</feature>
<organism evidence="2 3">
    <name type="scientific">Puccinia sorghi</name>
    <dbReference type="NCBI Taxonomy" id="27349"/>
    <lineage>
        <taxon>Eukaryota</taxon>
        <taxon>Fungi</taxon>
        <taxon>Dikarya</taxon>
        <taxon>Basidiomycota</taxon>
        <taxon>Pucciniomycotina</taxon>
        <taxon>Pucciniomycetes</taxon>
        <taxon>Pucciniales</taxon>
        <taxon>Pucciniaceae</taxon>
        <taxon>Puccinia</taxon>
    </lineage>
</organism>
<dbReference type="VEuPathDB" id="FungiDB:VP01_1725g4"/>
<keyword evidence="3" id="KW-1185">Reference proteome</keyword>
<dbReference type="AlphaFoldDB" id="A0A0L6VFZ9"/>
<sequence length="94" mass="10211">MSVRKVRSIFTKTIADSNSTSHATKLSATTGPRGRNRINSCLSPLGKTDANSNFNAFEAILVPFSTVWDSSTITQSDVNPYGQPQPHRRSLDSA</sequence>
<feature type="region of interest" description="Disordered" evidence="1">
    <location>
        <begin position="75"/>
        <end position="94"/>
    </location>
</feature>
<reference evidence="2 3" key="1">
    <citation type="submission" date="2015-08" db="EMBL/GenBank/DDBJ databases">
        <title>Next Generation Sequencing and Analysis of the Genome of Puccinia sorghi L Schw, the Causal Agent of Maize Common Rust.</title>
        <authorList>
            <person name="Rochi L."/>
            <person name="Burguener G."/>
            <person name="Darino M."/>
            <person name="Turjanski A."/>
            <person name="Kreff E."/>
            <person name="Dieguez M.J."/>
            <person name="Sacco F."/>
        </authorList>
    </citation>
    <scope>NUCLEOTIDE SEQUENCE [LARGE SCALE GENOMIC DNA]</scope>
    <source>
        <strain evidence="2 3">RO10H11247</strain>
    </source>
</reference>
<dbReference type="EMBL" id="LAVV01006532">
    <property type="protein sequence ID" value="KNZ59472.1"/>
    <property type="molecule type" value="Genomic_DNA"/>
</dbReference>
<dbReference type="Proteomes" id="UP000037035">
    <property type="component" value="Unassembled WGS sequence"/>
</dbReference>